<sequence>MTSPLLNTLATAPSTSTGKTTGGSWFEAMADAWGQALDKQANDIEVKSAAVGAGGDKPADITELTAMSLKMSFLASSSHTAVSTVGSALETMARKQ</sequence>
<dbReference type="Proteomes" id="UP000197446">
    <property type="component" value="Unassembled WGS sequence"/>
</dbReference>
<reference evidence="2 3" key="1">
    <citation type="journal article" date="2007" name="Int. J. Syst. Evol. Microbiol.">
        <title>Description of Pelomonas aquatica sp. nov. and Pelomonas puraquae sp. nov., isolated from industrial and haemodialysis water.</title>
        <authorList>
            <person name="Gomila M."/>
            <person name="Bowien B."/>
            <person name="Falsen E."/>
            <person name="Moore E.R."/>
            <person name="Lalucat J."/>
        </authorList>
    </citation>
    <scope>NUCLEOTIDE SEQUENCE [LARGE SCALE GENOMIC DNA]</scope>
    <source>
        <strain evidence="2 3">CCUG 52769</strain>
    </source>
</reference>
<organism evidence="2 3">
    <name type="scientific">Roseateles puraquae</name>
    <dbReference type="NCBI Taxonomy" id="431059"/>
    <lineage>
        <taxon>Bacteria</taxon>
        <taxon>Pseudomonadati</taxon>
        <taxon>Pseudomonadota</taxon>
        <taxon>Betaproteobacteria</taxon>
        <taxon>Burkholderiales</taxon>
        <taxon>Sphaerotilaceae</taxon>
        <taxon>Roseateles</taxon>
    </lineage>
</organism>
<evidence type="ECO:0000256" key="1">
    <source>
        <dbReference type="SAM" id="MobiDB-lite"/>
    </source>
</evidence>
<proteinExistence type="predicted"/>
<dbReference type="RefSeq" id="WP_088484574.1">
    <property type="nucleotide sequence ID" value="NZ_JBCNLH010000007.1"/>
</dbReference>
<name>A0A254N4Y7_9BURK</name>
<accession>A0A254N4Y7</accession>
<feature type="compositionally biased region" description="Polar residues" evidence="1">
    <location>
        <begin position="1"/>
        <end position="13"/>
    </location>
</feature>
<evidence type="ECO:0000313" key="2">
    <source>
        <dbReference type="EMBL" id="OWR02684.1"/>
    </source>
</evidence>
<dbReference type="EMBL" id="NISI01000007">
    <property type="protein sequence ID" value="OWR02684.1"/>
    <property type="molecule type" value="Genomic_DNA"/>
</dbReference>
<gene>
    <name evidence="2" type="ORF">CDO81_17795</name>
</gene>
<feature type="region of interest" description="Disordered" evidence="1">
    <location>
        <begin position="1"/>
        <end position="23"/>
    </location>
</feature>
<protein>
    <submittedName>
        <fullName evidence="2">Uncharacterized protein</fullName>
    </submittedName>
</protein>
<feature type="compositionally biased region" description="Low complexity" evidence="1">
    <location>
        <begin position="14"/>
        <end position="23"/>
    </location>
</feature>
<evidence type="ECO:0000313" key="3">
    <source>
        <dbReference type="Proteomes" id="UP000197446"/>
    </source>
</evidence>
<comment type="caution">
    <text evidence="2">The sequence shown here is derived from an EMBL/GenBank/DDBJ whole genome shotgun (WGS) entry which is preliminary data.</text>
</comment>
<dbReference type="OrthoDB" id="5957911at2"/>
<keyword evidence="3" id="KW-1185">Reference proteome</keyword>
<dbReference type="AlphaFoldDB" id="A0A254N4Y7"/>